<feature type="domain" description="RNA polymerase sigma factor 70 region 4 type 2" evidence="7">
    <location>
        <begin position="115"/>
        <end position="161"/>
    </location>
</feature>
<dbReference type="NCBIfam" id="TIGR02937">
    <property type="entry name" value="sigma70-ECF"/>
    <property type="match status" value="1"/>
</dbReference>
<dbReference type="SUPFAM" id="SSF88659">
    <property type="entry name" value="Sigma3 and sigma4 domains of RNA polymerase sigma factors"/>
    <property type="match status" value="1"/>
</dbReference>
<dbReference type="InterPro" id="IPR036388">
    <property type="entry name" value="WH-like_DNA-bd_sf"/>
</dbReference>
<dbReference type="EMBL" id="ADVG01000001">
    <property type="protein sequence ID" value="EFH89702.1"/>
    <property type="molecule type" value="Genomic_DNA"/>
</dbReference>
<evidence type="ECO:0000259" key="7">
    <source>
        <dbReference type="Pfam" id="PF08281"/>
    </source>
</evidence>
<dbReference type="eggNOG" id="COG1595">
    <property type="taxonomic scope" value="Bacteria"/>
</dbReference>
<dbReference type="InterPro" id="IPR039425">
    <property type="entry name" value="RNA_pol_sigma-70-like"/>
</dbReference>
<gene>
    <name evidence="8" type="ORF">Krac_11267</name>
</gene>
<dbReference type="STRING" id="485913.Krac_11267"/>
<comment type="caution">
    <text evidence="8">The sequence shown here is derived from an EMBL/GenBank/DDBJ whole genome shotgun (WGS) entry which is preliminary data.</text>
</comment>
<dbReference type="GO" id="GO:0016987">
    <property type="term" value="F:sigma factor activity"/>
    <property type="evidence" value="ECO:0007669"/>
    <property type="project" value="UniProtKB-KW"/>
</dbReference>
<dbReference type="GO" id="GO:0006352">
    <property type="term" value="P:DNA-templated transcription initiation"/>
    <property type="evidence" value="ECO:0007669"/>
    <property type="project" value="InterPro"/>
</dbReference>
<accession>D6TJU5</accession>
<keyword evidence="4" id="KW-0238">DNA-binding</keyword>
<evidence type="ECO:0000256" key="5">
    <source>
        <dbReference type="ARBA" id="ARBA00023163"/>
    </source>
</evidence>
<evidence type="ECO:0000256" key="3">
    <source>
        <dbReference type="ARBA" id="ARBA00023082"/>
    </source>
</evidence>
<dbReference type="OrthoDB" id="164159at2"/>
<reference evidence="8 9" key="1">
    <citation type="journal article" date="2011" name="Stand. Genomic Sci.">
        <title>Non-contiguous finished genome sequence and contextual data of the filamentous soil bacterium Ktedonobacter racemifer type strain (SOSP1-21).</title>
        <authorList>
            <person name="Chang Y.J."/>
            <person name="Land M."/>
            <person name="Hauser L."/>
            <person name="Chertkov O."/>
            <person name="Del Rio T.G."/>
            <person name="Nolan M."/>
            <person name="Copeland A."/>
            <person name="Tice H."/>
            <person name="Cheng J.F."/>
            <person name="Lucas S."/>
            <person name="Han C."/>
            <person name="Goodwin L."/>
            <person name="Pitluck S."/>
            <person name="Ivanova N."/>
            <person name="Ovchinikova G."/>
            <person name="Pati A."/>
            <person name="Chen A."/>
            <person name="Palaniappan K."/>
            <person name="Mavromatis K."/>
            <person name="Liolios K."/>
            <person name="Brettin T."/>
            <person name="Fiebig A."/>
            <person name="Rohde M."/>
            <person name="Abt B."/>
            <person name="Goker M."/>
            <person name="Detter J.C."/>
            <person name="Woyke T."/>
            <person name="Bristow J."/>
            <person name="Eisen J.A."/>
            <person name="Markowitz V."/>
            <person name="Hugenholtz P."/>
            <person name="Kyrpides N.C."/>
            <person name="Klenk H.P."/>
            <person name="Lapidus A."/>
        </authorList>
    </citation>
    <scope>NUCLEOTIDE SEQUENCE [LARGE SCALE GENOMIC DNA]</scope>
    <source>
        <strain evidence="9">DSM 44963</strain>
    </source>
</reference>
<dbReference type="InterPro" id="IPR013324">
    <property type="entry name" value="RNA_pol_sigma_r3/r4-like"/>
</dbReference>
<evidence type="ECO:0000313" key="9">
    <source>
        <dbReference type="Proteomes" id="UP000004508"/>
    </source>
</evidence>
<dbReference type="PANTHER" id="PTHR43133">
    <property type="entry name" value="RNA POLYMERASE ECF-TYPE SIGMA FACTO"/>
    <property type="match status" value="1"/>
</dbReference>
<dbReference type="InParanoid" id="D6TJU5"/>
<name>D6TJU5_KTERA</name>
<proteinExistence type="inferred from homology"/>
<dbReference type="Proteomes" id="UP000004508">
    <property type="component" value="Unassembled WGS sequence"/>
</dbReference>
<evidence type="ECO:0000313" key="8">
    <source>
        <dbReference type="EMBL" id="EFH89702.1"/>
    </source>
</evidence>
<organism evidence="8 9">
    <name type="scientific">Ktedonobacter racemifer DSM 44963</name>
    <dbReference type="NCBI Taxonomy" id="485913"/>
    <lineage>
        <taxon>Bacteria</taxon>
        <taxon>Bacillati</taxon>
        <taxon>Chloroflexota</taxon>
        <taxon>Ktedonobacteria</taxon>
        <taxon>Ktedonobacterales</taxon>
        <taxon>Ktedonobacteraceae</taxon>
        <taxon>Ktedonobacter</taxon>
    </lineage>
</organism>
<evidence type="ECO:0000259" key="6">
    <source>
        <dbReference type="Pfam" id="PF04542"/>
    </source>
</evidence>
<keyword evidence="5" id="KW-0804">Transcription</keyword>
<dbReference type="Gene3D" id="1.10.1740.10">
    <property type="match status" value="1"/>
</dbReference>
<dbReference type="Pfam" id="PF04542">
    <property type="entry name" value="Sigma70_r2"/>
    <property type="match status" value="1"/>
</dbReference>
<dbReference type="InterPro" id="IPR013249">
    <property type="entry name" value="RNA_pol_sigma70_r4_t2"/>
</dbReference>
<comment type="similarity">
    <text evidence="1">Belongs to the sigma-70 factor family. ECF subfamily.</text>
</comment>
<keyword evidence="2" id="KW-0805">Transcription regulation</keyword>
<evidence type="ECO:0000256" key="2">
    <source>
        <dbReference type="ARBA" id="ARBA00023015"/>
    </source>
</evidence>
<evidence type="ECO:0000256" key="1">
    <source>
        <dbReference type="ARBA" id="ARBA00010641"/>
    </source>
</evidence>
<dbReference type="RefSeq" id="WP_007906494.1">
    <property type="nucleotide sequence ID" value="NZ_ADVG01000001.1"/>
</dbReference>
<dbReference type="Pfam" id="PF08281">
    <property type="entry name" value="Sigma70_r4_2"/>
    <property type="match status" value="1"/>
</dbReference>
<dbReference type="Gene3D" id="1.10.10.10">
    <property type="entry name" value="Winged helix-like DNA-binding domain superfamily/Winged helix DNA-binding domain"/>
    <property type="match status" value="1"/>
</dbReference>
<keyword evidence="3" id="KW-0731">Sigma factor</keyword>
<feature type="domain" description="RNA polymerase sigma-70 region 2" evidence="6">
    <location>
        <begin position="16"/>
        <end position="84"/>
    </location>
</feature>
<dbReference type="InterPro" id="IPR007627">
    <property type="entry name" value="RNA_pol_sigma70_r2"/>
</dbReference>
<sequence length="181" mass="21219">MLQPDEDTPPADHDQLFDRYHPVIFAYIRSYALSREDAEDMTLDTFTIALENSDIITWEGPRQLAWLKRVAHNKLMEHYRHLRRHPVIALDLLADIIPDSSTPEQMALRNESYSQLRLYIRQLPPLQQQLLLLRYGQGLPTLEIATLLQKSNQATRKLLLRTICSLRTMYARSPEKKGERR</sequence>
<dbReference type="PANTHER" id="PTHR43133:SF8">
    <property type="entry name" value="RNA POLYMERASE SIGMA FACTOR HI_1459-RELATED"/>
    <property type="match status" value="1"/>
</dbReference>
<dbReference type="InterPro" id="IPR013325">
    <property type="entry name" value="RNA_pol_sigma_r2"/>
</dbReference>
<dbReference type="GO" id="GO:0003677">
    <property type="term" value="F:DNA binding"/>
    <property type="evidence" value="ECO:0007669"/>
    <property type="project" value="UniProtKB-KW"/>
</dbReference>
<dbReference type="InterPro" id="IPR014284">
    <property type="entry name" value="RNA_pol_sigma-70_dom"/>
</dbReference>
<protein>
    <submittedName>
        <fullName evidence="8">RNA polymerase, sigma-24 subunit, ECF subfamily</fullName>
    </submittedName>
</protein>
<dbReference type="SUPFAM" id="SSF88946">
    <property type="entry name" value="Sigma2 domain of RNA polymerase sigma factors"/>
    <property type="match status" value="1"/>
</dbReference>
<dbReference type="AlphaFoldDB" id="D6TJU5"/>
<evidence type="ECO:0000256" key="4">
    <source>
        <dbReference type="ARBA" id="ARBA00023125"/>
    </source>
</evidence>
<keyword evidence="9" id="KW-1185">Reference proteome</keyword>